<reference evidence="2" key="1">
    <citation type="journal article" date="2017" name="Cell">
        <title>Insights into land plant evolution garnered from the Marchantia polymorpha genome.</title>
        <authorList>
            <person name="Bowman J.L."/>
            <person name="Kohchi T."/>
            <person name="Yamato K.T."/>
            <person name="Jenkins J."/>
            <person name="Shu S."/>
            <person name="Ishizaki K."/>
            <person name="Yamaoka S."/>
            <person name="Nishihama R."/>
            <person name="Nakamura Y."/>
            <person name="Berger F."/>
            <person name="Adam C."/>
            <person name="Aki S.S."/>
            <person name="Althoff F."/>
            <person name="Araki T."/>
            <person name="Arteaga-Vazquez M.A."/>
            <person name="Balasubrmanian S."/>
            <person name="Barry K."/>
            <person name="Bauer D."/>
            <person name="Boehm C.R."/>
            <person name="Briginshaw L."/>
            <person name="Caballero-Perez J."/>
            <person name="Catarino B."/>
            <person name="Chen F."/>
            <person name="Chiyoda S."/>
            <person name="Chovatia M."/>
            <person name="Davies K.M."/>
            <person name="Delmans M."/>
            <person name="Demura T."/>
            <person name="Dierschke T."/>
            <person name="Dolan L."/>
            <person name="Dorantes-Acosta A.E."/>
            <person name="Eklund D.M."/>
            <person name="Florent S.N."/>
            <person name="Flores-Sandoval E."/>
            <person name="Fujiyama A."/>
            <person name="Fukuzawa H."/>
            <person name="Galik B."/>
            <person name="Grimanelli D."/>
            <person name="Grimwood J."/>
            <person name="Grossniklaus U."/>
            <person name="Hamada T."/>
            <person name="Haseloff J."/>
            <person name="Hetherington A.J."/>
            <person name="Higo A."/>
            <person name="Hirakawa Y."/>
            <person name="Hundley H.N."/>
            <person name="Ikeda Y."/>
            <person name="Inoue K."/>
            <person name="Inoue S.I."/>
            <person name="Ishida S."/>
            <person name="Jia Q."/>
            <person name="Kakita M."/>
            <person name="Kanazawa T."/>
            <person name="Kawai Y."/>
            <person name="Kawashima T."/>
            <person name="Kennedy M."/>
            <person name="Kinose K."/>
            <person name="Kinoshita T."/>
            <person name="Kohara Y."/>
            <person name="Koide E."/>
            <person name="Komatsu K."/>
            <person name="Kopischke S."/>
            <person name="Kubo M."/>
            <person name="Kyozuka J."/>
            <person name="Lagercrantz U."/>
            <person name="Lin S.S."/>
            <person name="Lindquist E."/>
            <person name="Lipzen A.M."/>
            <person name="Lu C.W."/>
            <person name="De Luna E."/>
            <person name="Martienssen R.A."/>
            <person name="Minamino N."/>
            <person name="Mizutani M."/>
            <person name="Mizutani M."/>
            <person name="Mochizuki N."/>
            <person name="Monte I."/>
            <person name="Mosher R."/>
            <person name="Nagasaki H."/>
            <person name="Nakagami H."/>
            <person name="Naramoto S."/>
            <person name="Nishitani K."/>
            <person name="Ohtani M."/>
            <person name="Okamoto T."/>
            <person name="Okumura M."/>
            <person name="Phillips J."/>
            <person name="Pollak B."/>
            <person name="Reinders A."/>
            <person name="Rovekamp M."/>
            <person name="Sano R."/>
            <person name="Sawa S."/>
            <person name="Schmid M.W."/>
            <person name="Shirakawa M."/>
            <person name="Solano R."/>
            <person name="Spunde A."/>
            <person name="Suetsugu N."/>
            <person name="Sugano S."/>
            <person name="Sugiyama A."/>
            <person name="Sun R."/>
            <person name="Suzuki Y."/>
            <person name="Takenaka M."/>
            <person name="Takezawa D."/>
            <person name="Tomogane H."/>
            <person name="Tsuzuki M."/>
            <person name="Ueda T."/>
            <person name="Umeda M."/>
            <person name="Ward J.M."/>
            <person name="Watanabe Y."/>
            <person name="Yazaki K."/>
            <person name="Yokoyama R."/>
            <person name="Yoshitake Y."/>
            <person name="Yotsui I."/>
            <person name="Zachgo S."/>
            <person name="Schmutz J."/>
        </authorList>
    </citation>
    <scope>NUCLEOTIDE SEQUENCE [LARGE SCALE GENOMIC DNA]</scope>
    <source>
        <strain evidence="2">Tak-1</strain>
    </source>
</reference>
<evidence type="ECO:0000313" key="1">
    <source>
        <dbReference type="EMBL" id="PTQ39050.1"/>
    </source>
</evidence>
<gene>
    <name evidence="1" type="ORF">MARPO_0047s0033</name>
</gene>
<dbReference type="AlphaFoldDB" id="A0A2R6WYX0"/>
<dbReference type="Proteomes" id="UP000244005">
    <property type="component" value="Unassembled WGS sequence"/>
</dbReference>
<protein>
    <submittedName>
        <fullName evidence="1">Uncharacterized protein</fullName>
    </submittedName>
</protein>
<proteinExistence type="predicted"/>
<name>A0A2R6WYX0_MARPO</name>
<accession>A0A2R6WYX0</accession>
<evidence type="ECO:0000313" key="2">
    <source>
        <dbReference type="Proteomes" id="UP000244005"/>
    </source>
</evidence>
<keyword evidence="2" id="KW-1185">Reference proteome</keyword>
<sequence length="136" mass="14815">MLPANQRSFVPKSPVVVGIWRPVRPLPLPLPPLASPPFLNVSLCELKSPLASRPCLCDQRFVSPPVLFFFFISGSDSPPFGAPRPPRTCSILLTFSSISNDGVLGRVARVHSLISDFELGCCFCEVYVELGWGSSL</sequence>
<dbReference type="EMBL" id="KZ772719">
    <property type="protein sequence ID" value="PTQ39050.1"/>
    <property type="molecule type" value="Genomic_DNA"/>
</dbReference>
<organism evidence="1 2">
    <name type="scientific">Marchantia polymorpha</name>
    <name type="common">Common liverwort</name>
    <name type="synonym">Marchantia aquatica</name>
    <dbReference type="NCBI Taxonomy" id="3197"/>
    <lineage>
        <taxon>Eukaryota</taxon>
        <taxon>Viridiplantae</taxon>
        <taxon>Streptophyta</taxon>
        <taxon>Embryophyta</taxon>
        <taxon>Marchantiophyta</taxon>
        <taxon>Marchantiopsida</taxon>
        <taxon>Marchantiidae</taxon>
        <taxon>Marchantiales</taxon>
        <taxon>Marchantiaceae</taxon>
        <taxon>Marchantia</taxon>
    </lineage>
</organism>